<gene>
    <name evidence="1" type="ORF">GSCOC_T00010588001</name>
</gene>
<sequence>MSLADPHLLEALKVQVQIIGAKQVSDAIAATLHYQMVYRVQNHAQDLAIPGGENALLIRVDEKNGTSCTHVPRQILKQELIQLLPNDWITDYEDQDIIQYFDKEGLPVSWFQDPISGHVYFDVCNVCEKCQLENTLDFELPDLSRRKKSRPQQIEPRPCKLYLDPQDPDTDTFVSQRSRFNGYQILSDWVSKSSKDPLPPSKKDFHPYYQKCLDILEKEAKQLKQEWKKSFCNPEPLIPVHIPQVQECFKFSEADFPKLETFNKNGSRHTPKIQNISSTILPSGETVQPNPSEDVLNWQTENSLVQNIALTSIHRNVSEVKGKIEQIDLKIWI</sequence>
<dbReference type="InterPro" id="IPR053098">
    <property type="entry name" value="Petuviruses_polyprotein"/>
</dbReference>
<keyword evidence="2" id="KW-1185">Reference proteome</keyword>
<reference evidence="2" key="1">
    <citation type="journal article" date="2014" name="Science">
        <title>The coffee genome provides insight into the convergent evolution of caffeine biosynthesis.</title>
        <authorList>
            <person name="Denoeud F."/>
            <person name="Carretero-Paulet L."/>
            <person name="Dereeper A."/>
            <person name="Droc G."/>
            <person name="Guyot R."/>
            <person name="Pietrella M."/>
            <person name="Zheng C."/>
            <person name="Alberti A."/>
            <person name="Anthony F."/>
            <person name="Aprea G."/>
            <person name="Aury J.M."/>
            <person name="Bento P."/>
            <person name="Bernard M."/>
            <person name="Bocs S."/>
            <person name="Campa C."/>
            <person name="Cenci A."/>
            <person name="Combes M.C."/>
            <person name="Crouzillat D."/>
            <person name="Da Silva C."/>
            <person name="Daddiego L."/>
            <person name="De Bellis F."/>
            <person name="Dussert S."/>
            <person name="Garsmeur O."/>
            <person name="Gayraud T."/>
            <person name="Guignon V."/>
            <person name="Jahn K."/>
            <person name="Jamilloux V."/>
            <person name="Joet T."/>
            <person name="Labadie K."/>
            <person name="Lan T."/>
            <person name="Leclercq J."/>
            <person name="Lepelley M."/>
            <person name="Leroy T."/>
            <person name="Li L.T."/>
            <person name="Librado P."/>
            <person name="Lopez L."/>
            <person name="Munoz A."/>
            <person name="Noel B."/>
            <person name="Pallavicini A."/>
            <person name="Perrotta G."/>
            <person name="Poncet V."/>
            <person name="Pot D."/>
            <person name="Priyono X."/>
            <person name="Rigoreau M."/>
            <person name="Rouard M."/>
            <person name="Rozas J."/>
            <person name="Tranchant-Dubreuil C."/>
            <person name="VanBuren R."/>
            <person name="Zhang Q."/>
            <person name="Andrade A.C."/>
            <person name="Argout X."/>
            <person name="Bertrand B."/>
            <person name="de Kochko A."/>
            <person name="Graziosi G."/>
            <person name="Henry R.J."/>
            <person name="Jayarama X."/>
            <person name="Ming R."/>
            <person name="Nagai C."/>
            <person name="Rounsley S."/>
            <person name="Sankoff D."/>
            <person name="Giuliano G."/>
            <person name="Albert V.A."/>
            <person name="Wincker P."/>
            <person name="Lashermes P."/>
        </authorList>
    </citation>
    <scope>NUCLEOTIDE SEQUENCE [LARGE SCALE GENOMIC DNA]</scope>
    <source>
        <strain evidence="2">cv. DH200-94</strain>
    </source>
</reference>
<evidence type="ECO:0000313" key="2">
    <source>
        <dbReference type="Proteomes" id="UP000295252"/>
    </source>
</evidence>
<name>A0A068VKV9_COFCA</name>
<dbReference type="PANTHER" id="PTHR48435:SF1">
    <property type="entry name" value="POLYPROTEIN"/>
    <property type="match status" value="1"/>
</dbReference>
<dbReference type="Proteomes" id="UP000295252">
    <property type="component" value="Unassembled WGS sequence"/>
</dbReference>
<dbReference type="STRING" id="49390.A0A068VKV9"/>
<dbReference type="AlphaFoldDB" id="A0A068VKV9"/>
<accession>A0A068VKV9</accession>
<dbReference type="PhylomeDB" id="A0A068VKV9"/>
<organism evidence="1 2">
    <name type="scientific">Coffea canephora</name>
    <name type="common">Robusta coffee</name>
    <dbReference type="NCBI Taxonomy" id="49390"/>
    <lineage>
        <taxon>Eukaryota</taxon>
        <taxon>Viridiplantae</taxon>
        <taxon>Streptophyta</taxon>
        <taxon>Embryophyta</taxon>
        <taxon>Tracheophyta</taxon>
        <taxon>Spermatophyta</taxon>
        <taxon>Magnoliopsida</taxon>
        <taxon>eudicotyledons</taxon>
        <taxon>Gunneridae</taxon>
        <taxon>Pentapetalae</taxon>
        <taxon>asterids</taxon>
        <taxon>lamiids</taxon>
        <taxon>Gentianales</taxon>
        <taxon>Rubiaceae</taxon>
        <taxon>Ixoroideae</taxon>
        <taxon>Gardenieae complex</taxon>
        <taxon>Bertiereae - Coffeeae clade</taxon>
        <taxon>Coffeeae</taxon>
        <taxon>Coffea</taxon>
    </lineage>
</organism>
<dbReference type="InParanoid" id="A0A068VKV9"/>
<dbReference type="OMA" id="DPEICEP"/>
<dbReference type="EMBL" id="HG741866">
    <property type="protein sequence ID" value="CDP21204.1"/>
    <property type="molecule type" value="Genomic_DNA"/>
</dbReference>
<evidence type="ECO:0000313" key="1">
    <source>
        <dbReference type="EMBL" id="CDP21204.1"/>
    </source>
</evidence>
<protein>
    <submittedName>
        <fullName evidence="1">DH200=94 genomic scaffold, scaffold_2782</fullName>
    </submittedName>
</protein>
<dbReference type="Gramene" id="CDP21204">
    <property type="protein sequence ID" value="CDP21204"/>
    <property type="gene ID" value="GSCOC_T00010588001"/>
</dbReference>
<proteinExistence type="predicted"/>
<dbReference type="PANTHER" id="PTHR48435">
    <property type="entry name" value="POLYPROTEIN"/>
    <property type="match status" value="1"/>
</dbReference>